<evidence type="ECO:0000256" key="9">
    <source>
        <dbReference type="SAM" id="MobiDB-lite"/>
    </source>
</evidence>
<dbReference type="Pfam" id="PF13206">
    <property type="entry name" value="VSG_B"/>
    <property type="match status" value="1"/>
</dbReference>
<evidence type="ECO:0000313" key="13">
    <source>
        <dbReference type="Proteomes" id="UP000000702"/>
    </source>
</evidence>
<evidence type="ECO:0000256" key="7">
    <source>
        <dbReference type="ARBA" id="ARBA00023180"/>
    </source>
</evidence>
<keyword evidence="5 10" id="KW-0732">Signal</keyword>
<dbReference type="EMBL" id="CAEQ01001862">
    <property type="protein sequence ID" value="CCD15299.1"/>
    <property type="molecule type" value="Genomic_DNA"/>
</dbReference>
<feature type="chain" id="PRO_5003389008" evidence="10">
    <location>
        <begin position="22"/>
        <end position="356"/>
    </location>
</feature>
<dbReference type="AlphaFoldDB" id="F9WDE6"/>
<comment type="caution">
    <text evidence="12">The sequence shown here is derived from an EMBL/GenBank/DDBJ whole genome shotgun (WGS) entry which is preliminary data.</text>
</comment>
<keyword evidence="8" id="KW-0449">Lipoprotein</keyword>
<feature type="domain" description="Trypanosome variant surface glycoprotein B-type N-terminal" evidence="11">
    <location>
        <begin position="55"/>
        <end position="293"/>
    </location>
</feature>
<evidence type="ECO:0000256" key="10">
    <source>
        <dbReference type="SAM" id="SignalP"/>
    </source>
</evidence>
<evidence type="ECO:0000259" key="11">
    <source>
        <dbReference type="Pfam" id="PF13206"/>
    </source>
</evidence>
<evidence type="ECO:0000313" key="12">
    <source>
        <dbReference type="EMBL" id="CCD15299.1"/>
    </source>
</evidence>
<evidence type="ECO:0000256" key="2">
    <source>
        <dbReference type="ARBA" id="ARBA00004609"/>
    </source>
</evidence>
<evidence type="ECO:0000256" key="1">
    <source>
        <dbReference type="ARBA" id="ARBA00002523"/>
    </source>
</evidence>
<protein>
    <submittedName>
        <fullName evidence="12">Variant surface glycoprotein</fullName>
    </submittedName>
</protein>
<sequence length="356" mass="39636">MRMVKIWMAVLVFVRVGSTDGAGEKKEYNKEEHRALCDFLKIALGTWGDQGSGLSEPLKAALKTTIFGFGSREESIEKLKSFPADYLEAVKSPGSRATWCGGPYHGGEDNGHSLNRWSGHSAPHDLVCLCTAGNYGWPVNETSPDNTLCGRSKEDLMGNKNEGWGSLGAVWDPNLNDLVIHDKGEAQIQATWSNVVTECLKGETGKDLKQALKTFIGKLNRTLEGKDRYMYRLGEGSYSKINHDACTGSSTYGVCVGYFPNRTNTKTWWKDLQNAFDVEEQQKRRAEEDATRRQQEHPAQKDEPQTAALTSARQTTNQTEQQRNDKLHEAIRKYNLTSGTPISQPTSWLLSATILI</sequence>
<evidence type="ECO:0000256" key="5">
    <source>
        <dbReference type="ARBA" id="ARBA00022729"/>
    </source>
</evidence>
<feature type="compositionally biased region" description="Basic and acidic residues" evidence="9">
    <location>
        <begin position="280"/>
        <end position="304"/>
    </location>
</feature>
<reference evidence="12 13" key="2">
    <citation type="journal article" date="2012" name="Proc. Natl. Acad. Sci. U.S.A.">
        <title>Antigenic diversity is generated by distinct evolutionary mechanisms in African trypanosome species.</title>
        <authorList>
            <person name="Jackson A.P."/>
            <person name="Berry A."/>
            <person name="Aslett M."/>
            <person name="Allison H.C."/>
            <person name="Burton P."/>
            <person name="Vavrova-Anderson J."/>
            <person name="Brown R."/>
            <person name="Browne H."/>
            <person name="Corton N."/>
            <person name="Hauser H."/>
            <person name="Gamble J."/>
            <person name="Gilderthorp R."/>
            <person name="Marcello L."/>
            <person name="McQuillan J."/>
            <person name="Otto T.D."/>
            <person name="Quail M.A."/>
            <person name="Sanders M.J."/>
            <person name="van Tonder A."/>
            <person name="Ginger M.L."/>
            <person name="Field M.C."/>
            <person name="Barry J.D."/>
            <person name="Hertz-Fowler C."/>
            <person name="Berriman M."/>
        </authorList>
    </citation>
    <scope>NUCLEOTIDE SEQUENCE [LARGE SCALE GENOMIC DNA]</scope>
    <source>
        <strain evidence="12 13">IL3000</strain>
    </source>
</reference>
<dbReference type="GO" id="GO:0005886">
    <property type="term" value="C:plasma membrane"/>
    <property type="evidence" value="ECO:0007669"/>
    <property type="project" value="UniProtKB-SubCell"/>
</dbReference>
<organism evidence="12 13">
    <name type="scientific">Trypanosoma congolense (strain IL3000)</name>
    <dbReference type="NCBI Taxonomy" id="1068625"/>
    <lineage>
        <taxon>Eukaryota</taxon>
        <taxon>Discoba</taxon>
        <taxon>Euglenozoa</taxon>
        <taxon>Kinetoplastea</taxon>
        <taxon>Metakinetoplastina</taxon>
        <taxon>Trypanosomatida</taxon>
        <taxon>Trypanosomatidae</taxon>
        <taxon>Trypanosoma</taxon>
        <taxon>Nannomonas</taxon>
    </lineage>
</organism>
<evidence type="ECO:0000256" key="6">
    <source>
        <dbReference type="ARBA" id="ARBA00023136"/>
    </source>
</evidence>
<keyword evidence="6" id="KW-0472">Membrane</keyword>
<keyword evidence="3" id="KW-1003">Cell membrane</keyword>
<dbReference type="Proteomes" id="UP000000702">
    <property type="component" value="Unassembled WGS sequence"/>
</dbReference>
<feature type="signal peptide" evidence="10">
    <location>
        <begin position="1"/>
        <end position="21"/>
    </location>
</feature>
<dbReference type="InterPro" id="IPR025932">
    <property type="entry name" value="Trypano_VSG_B_N_dom"/>
</dbReference>
<evidence type="ECO:0000256" key="8">
    <source>
        <dbReference type="ARBA" id="ARBA00023288"/>
    </source>
</evidence>
<proteinExistence type="predicted"/>
<keyword evidence="13" id="KW-1185">Reference proteome</keyword>
<keyword evidence="4" id="KW-0336">GPI-anchor</keyword>
<comment type="function">
    <text evidence="1">VSG forms a coat on the surface of the parasite. The trypanosome evades the immune response of the host by expressing a series of antigenically distinct VSGs from an estimated 1000 VSG genes.</text>
</comment>
<reference evidence="13" key="1">
    <citation type="submission" date="2011-07" db="EMBL/GenBank/DDBJ databases">
        <title>Divergent evolution of antigenic variation in African trypanosomes.</title>
        <authorList>
            <person name="Jackson A.P."/>
            <person name="Berry A."/>
            <person name="Allison H.C."/>
            <person name="Burton P."/>
            <person name="Anderson J."/>
            <person name="Aslett M."/>
            <person name="Brown R."/>
            <person name="Corton N."/>
            <person name="Harris D."/>
            <person name="Hauser H."/>
            <person name="Gamble J."/>
            <person name="Gilderthorp R."/>
            <person name="McQuillan J."/>
            <person name="Quail M.A."/>
            <person name="Sanders M."/>
            <person name="Van Tonder A."/>
            <person name="Ginger M.L."/>
            <person name="Donelson J.E."/>
            <person name="Field M.C."/>
            <person name="Barry J.D."/>
            <person name="Berriman M."/>
            <person name="Hertz-Fowler C."/>
        </authorList>
    </citation>
    <scope>NUCLEOTIDE SEQUENCE [LARGE SCALE GENOMIC DNA]</scope>
    <source>
        <strain evidence="13">IL3000</strain>
    </source>
</reference>
<name>F9WDE6_TRYCI</name>
<dbReference type="VEuPathDB" id="TriTrypDB:TcIL3000_0_58300"/>
<accession>F9WDE6</accession>
<comment type="subcellular location">
    <subcellularLocation>
        <location evidence="2">Cell membrane</location>
        <topology evidence="2">Lipid-anchor</topology>
        <topology evidence="2">GPI-anchor</topology>
    </subcellularLocation>
</comment>
<feature type="region of interest" description="Disordered" evidence="9">
    <location>
        <begin position="280"/>
        <end position="324"/>
    </location>
</feature>
<gene>
    <name evidence="12" type="ORF">TCIL3000_0_58300</name>
</gene>
<keyword evidence="7" id="KW-0325">Glycoprotein</keyword>
<evidence type="ECO:0000256" key="3">
    <source>
        <dbReference type="ARBA" id="ARBA00022475"/>
    </source>
</evidence>
<dbReference type="GO" id="GO:0098552">
    <property type="term" value="C:side of membrane"/>
    <property type="evidence" value="ECO:0007669"/>
    <property type="project" value="UniProtKB-KW"/>
</dbReference>
<evidence type="ECO:0000256" key="4">
    <source>
        <dbReference type="ARBA" id="ARBA00022622"/>
    </source>
</evidence>